<gene>
    <name evidence="9" type="primary">argF</name>
    <name evidence="9" type="ORF">HG66A1_46090</name>
</gene>
<dbReference type="Pfam" id="PF00185">
    <property type="entry name" value="OTCace"/>
    <property type="match status" value="1"/>
</dbReference>
<evidence type="ECO:0000256" key="5">
    <source>
        <dbReference type="NCBIfam" id="TIGR00658"/>
    </source>
</evidence>
<keyword evidence="10" id="KW-1185">Reference proteome</keyword>
<dbReference type="PANTHER" id="PTHR45753:SF3">
    <property type="entry name" value="ORNITHINE TRANSCARBAMYLASE, MITOCHONDRIAL"/>
    <property type="match status" value="1"/>
</dbReference>
<dbReference type="Gene3D" id="3.40.50.1370">
    <property type="entry name" value="Aspartate/ornithine carbamoyltransferase"/>
    <property type="match status" value="2"/>
</dbReference>
<evidence type="ECO:0000259" key="8">
    <source>
        <dbReference type="Pfam" id="PF02729"/>
    </source>
</evidence>
<dbReference type="NCBIfam" id="NF001986">
    <property type="entry name" value="PRK00779.1"/>
    <property type="match status" value="1"/>
</dbReference>
<dbReference type="InterPro" id="IPR002292">
    <property type="entry name" value="Orn/put_carbamltrans"/>
</dbReference>
<dbReference type="PRINTS" id="PR00102">
    <property type="entry name" value="OTCASE"/>
</dbReference>
<dbReference type="PRINTS" id="PR00100">
    <property type="entry name" value="AOTCASE"/>
</dbReference>
<dbReference type="PANTHER" id="PTHR45753">
    <property type="entry name" value="ORNITHINE CARBAMOYLTRANSFERASE, MITOCHONDRIAL"/>
    <property type="match status" value="1"/>
</dbReference>
<protein>
    <recommendedName>
        <fullName evidence="2 5">Ornithine carbamoyltransferase</fullName>
        <ecNumber evidence="2 5">2.1.3.3</ecNumber>
    </recommendedName>
</protein>
<dbReference type="Pfam" id="PF02729">
    <property type="entry name" value="OTCace_N"/>
    <property type="match status" value="1"/>
</dbReference>
<evidence type="ECO:0000256" key="1">
    <source>
        <dbReference type="ARBA" id="ARBA00007805"/>
    </source>
</evidence>
<dbReference type="NCBIfam" id="TIGR00658">
    <property type="entry name" value="orni_carb_tr"/>
    <property type="match status" value="1"/>
</dbReference>
<feature type="domain" description="Aspartate/ornithine carbamoyltransferase Asp/Orn-binding" evidence="7">
    <location>
        <begin position="149"/>
        <end position="301"/>
    </location>
</feature>
<dbReference type="InterPro" id="IPR006132">
    <property type="entry name" value="Asp/Orn_carbamoyltranf_P-bd"/>
</dbReference>
<keyword evidence="3 6" id="KW-0808">Transferase</keyword>
<evidence type="ECO:0000256" key="6">
    <source>
        <dbReference type="RuleBase" id="RU003634"/>
    </source>
</evidence>
<comment type="catalytic activity">
    <reaction evidence="4">
        <text>carbamoyl phosphate + L-ornithine = L-citrulline + phosphate + H(+)</text>
        <dbReference type="Rhea" id="RHEA:19513"/>
        <dbReference type="ChEBI" id="CHEBI:15378"/>
        <dbReference type="ChEBI" id="CHEBI:43474"/>
        <dbReference type="ChEBI" id="CHEBI:46911"/>
        <dbReference type="ChEBI" id="CHEBI:57743"/>
        <dbReference type="ChEBI" id="CHEBI:58228"/>
        <dbReference type="EC" id="2.1.3.3"/>
    </reaction>
</comment>
<dbReference type="OrthoDB" id="9802587at2"/>
<dbReference type="RefSeq" id="WP_145189233.1">
    <property type="nucleotide sequence ID" value="NZ_CP036266.1"/>
</dbReference>
<dbReference type="InterPro" id="IPR036901">
    <property type="entry name" value="Asp/Orn_carbamoylTrfase_sf"/>
</dbReference>
<dbReference type="Proteomes" id="UP000320421">
    <property type="component" value="Chromosome"/>
</dbReference>
<evidence type="ECO:0000259" key="7">
    <source>
        <dbReference type="Pfam" id="PF00185"/>
    </source>
</evidence>
<accession>A0A517PTW5</accession>
<evidence type="ECO:0000313" key="10">
    <source>
        <dbReference type="Proteomes" id="UP000320421"/>
    </source>
</evidence>
<dbReference type="AlphaFoldDB" id="A0A517PTW5"/>
<dbReference type="FunFam" id="3.40.50.1370:FF:000008">
    <property type="entry name" value="Ornithine carbamoyltransferase"/>
    <property type="match status" value="1"/>
</dbReference>
<proteinExistence type="inferred from homology"/>
<comment type="similarity">
    <text evidence="1">Belongs to the aspartate/ornithine carbamoyltransferase superfamily. OTCase family.</text>
</comment>
<dbReference type="EC" id="2.1.3.3" evidence="2 5"/>
<dbReference type="GO" id="GO:0016597">
    <property type="term" value="F:amino acid binding"/>
    <property type="evidence" value="ECO:0007669"/>
    <property type="project" value="InterPro"/>
</dbReference>
<dbReference type="GO" id="GO:0004585">
    <property type="term" value="F:ornithine carbamoyltransferase activity"/>
    <property type="evidence" value="ECO:0007669"/>
    <property type="project" value="UniProtKB-UniRule"/>
</dbReference>
<reference evidence="9 10" key="1">
    <citation type="submission" date="2019-02" db="EMBL/GenBank/DDBJ databases">
        <title>Deep-cultivation of Planctomycetes and their phenomic and genomic characterization uncovers novel biology.</title>
        <authorList>
            <person name="Wiegand S."/>
            <person name="Jogler M."/>
            <person name="Boedeker C."/>
            <person name="Pinto D."/>
            <person name="Vollmers J."/>
            <person name="Rivas-Marin E."/>
            <person name="Kohn T."/>
            <person name="Peeters S.H."/>
            <person name="Heuer A."/>
            <person name="Rast P."/>
            <person name="Oberbeckmann S."/>
            <person name="Bunk B."/>
            <person name="Jeske O."/>
            <person name="Meyerdierks A."/>
            <person name="Storesund J.E."/>
            <person name="Kallscheuer N."/>
            <person name="Luecker S."/>
            <person name="Lage O.M."/>
            <person name="Pohl T."/>
            <person name="Merkel B.J."/>
            <person name="Hornburger P."/>
            <person name="Mueller R.-W."/>
            <person name="Bruemmer F."/>
            <person name="Labrenz M."/>
            <person name="Spormann A.M."/>
            <person name="Op den Camp H."/>
            <person name="Overmann J."/>
            <person name="Amann R."/>
            <person name="Jetten M.S.M."/>
            <person name="Mascher T."/>
            <person name="Medema M.H."/>
            <person name="Devos D.P."/>
            <person name="Kaster A.-K."/>
            <person name="Ovreas L."/>
            <person name="Rohde M."/>
            <person name="Galperin M.Y."/>
            <person name="Jogler C."/>
        </authorList>
    </citation>
    <scope>NUCLEOTIDE SEQUENCE [LARGE SCALE GENOMIC DNA]</scope>
    <source>
        <strain evidence="9 10">HG66A1</strain>
    </source>
</reference>
<sequence length="306" mass="33975">MRHLVTLNDLESSEIAEIFALAQEIKDKRKQGERPQLLQGYTMTQLFEKPSLRTRLSFESAMWELGGGSSFFTCKEAGLDGRESIEDVARVIGRFSDVITMRTFSHELIEKFSQHAGSCVINALSDLSHPCQALTDLFTMQELLGDLTQQKLVYVGDGNNVAYSLANCCAKLNVPFVVSSPEGFELCSDLVATLKSNYPGLQLELEADPMKAVADATVIYTDVWASMGQEAETEKRKKIFADFQVTEGLMSAAGKQCRFMHCLPAKRGLEVTDGVVDCEQSMVFDQAENRKHLAKGLLVWLLKHSS</sequence>
<evidence type="ECO:0000313" key="9">
    <source>
        <dbReference type="EMBL" id="QDT22798.1"/>
    </source>
</evidence>
<dbReference type="InterPro" id="IPR006131">
    <property type="entry name" value="Asp_carbamoyltransf_Asp/Orn-bd"/>
</dbReference>
<evidence type="ECO:0000256" key="3">
    <source>
        <dbReference type="ARBA" id="ARBA00022679"/>
    </source>
</evidence>
<dbReference type="EMBL" id="CP036266">
    <property type="protein sequence ID" value="QDT22798.1"/>
    <property type="molecule type" value="Genomic_DNA"/>
</dbReference>
<feature type="domain" description="Aspartate/ornithine carbamoyltransferase carbamoyl-P binding" evidence="8">
    <location>
        <begin position="2"/>
        <end position="142"/>
    </location>
</feature>
<organism evidence="9 10">
    <name type="scientific">Gimesia chilikensis</name>
    <dbReference type="NCBI Taxonomy" id="2605989"/>
    <lineage>
        <taxon>Bacteria</taxon>
        <taxon>Pseudomonadati</taxon>
        <taxon>Planctomycetota</taxon>
        <taxon>Planctomycetia</taxon>
        <taxon>Planctomycetales</taxon>
        <taxon>Planctomycetaceae</taxon>
        <taxon>Gimesia</taxon>
    </lineage>
</organism>
<dbReference type="InterPro" id="IPR006130">
    <property type="entry name" value="Asp/Orn_carbamoylTrfase"/>
</dbReference>
<evidence type="ECO:0000256" key="4">
    <source>
        <dbReference type="ARBA" id="ARBA00048772"/>
    </source>
</evidence>
<dbReference type="GO" id="GO:0042450">
    <property type="term" value="P:L-arginine biosynthetic process via ornithine"/>
    <property type="evidence" value="ECO:0007669"/>
    <property type="project" value="UniProtKB-UniRule"/>
</dbReference>
<evidence type="ECO:0000256" key="2">
    <source>
        <dbReference type="ARBA" id="ARBA00013007"/>
    </source>
</evidence>
<dbReference type="GO" id="GO:0019240">
    <property type="term" value="P:citrulline biosynthetic process"/>
    <property type="evidence" value="ECO:0007669"/>
    <property type="project" value="TreeGrafter"/>
</dbReference>
<dbReference type="SUPFAM" id="SSF53671">
    <property type="entry name" value="Aspartate/ornithine carbamoyltransferase"/>
    <property type="match status" value="1"/>
</dbReference>
<name>A0A517PTW5_9PLAN</name>